<dbReference type="InterPro" id="IPR031717">
    <property type="entry name" value="ODO-1/KGD_C"/>
</dbReference>
<evidence type="ECO:0000256" key="4">
    <source>
        <dbReference type="ARBA" id="ARBA00022532"/>
    </source>
</evidence>
<dbReference type="EMBL" id="BAEG01000094">
    <property type="protein sequence ID" value="GAB15914.1"/>
    <property type="molecule type" value="Genomic_DNA"/>
</dbReference>
<dbReference type="AlphaFoldDB" id="H0QSW3"/>
<dbReference type="Gene3D" id="3.40.50.12470">
    <property type="match status" value="1"/>
</dbReference>
<keyword evidence="9" id="KW-0511">Multifunctional enzyme</keyword>
<dbReference type="GO" id="GO:0006099">
    <property type="term" value="P:tricarboxylic acid cycle"/>
    <property type="evidence" value="ECO:0007669"/>
    <property type="project" value="UniProtKB-UniPathway"/>
</dbReference>
<dbReference type="GO" id="GO:0045252">
    <property type="term" value="C:oxoglutarate dehydrogenase complex"/>
    <property type="evidence" value="ECO:0007669"/>
    <property type="project" value="TreeGrafter"/>
</dbReference>
<feature type="domain" description="Transketolase-like pyrimidine-binding" evidence="13">
    <location>
        <begin position="746"/>
        <end position="936"/>
    </location>
</feature>
<evidence type="ECO:0000256" key="10">
    <source>
        <dbReference type="ARBA" id="ARBA00051911"/>
    </source>
</evidence>
<feature type="region of interest" description="Disordered" evidence="12">
    <location>
        <begin position="1"/>
        <end position="31"/>
    </location>
</feature>
<comment type="cofactor">
    <cofactor evidence="1">
        <name>Mg(2+)</name>
        <dbReference type="ChEBI" id="CHEBI:18420"/>
    </cofactor>
</comment>
<dbReference type="eggNOG" id="COG0508">
    <property type="taxonomic scope" value="Bacteria"/>
</dbReference>
<dbReference type="InterPro" id="IPR001017">
    <property type="entry name" value="DH_E1"/>
</dbReference>
<proteinExistence type="predicted"/>
<keyword evidence="5" id="KW-0479">Metal-binding</keyword>
<evidence type="ECO:0000256" key="12">
    <source>
        <dbReference type="SAM" id="MobiDB-lite"/>
    </source>
</evidence>
<keyword evidence="7" id="KW-0560">Oxidoreductase</keyword>
<dbReference type="GO" id="GO:0000287">
    <property type="term" value="F:magnesium ion binding"/>
    <property type="evidence" value="ECO:0007669"/>
    <property type="project" value="UniProtKB-ARBA"/>
</dbReference>
<keyword evidence="8" id="KW-0786">Thiamine pyrophosphate</keyword>
<dbReference type="GO" id="GO:0004149">
    <property type="term" value="F:dihydrolipoyllysine-residue succinyltransferase activity"/>
    <property type="evidence" value="ECO:0007669"/>
    <property type="project" value="UniProtKB-EC"/>
</dbReference>
<dbReference type="Proteomes" id="UP000003828">
    <property type="component" value="Unassembled WGS sequence"/>
</dbReference>
<dbReference type="InterPro" id="IPR042179">
    <property type="entry name" value="KGD_C_sf"/>
</dbReference>
<comment type="caution">
    <text evidence="14">The sequence shown here is derived from an EMBL/GenBank/DDBJ whole genome shotgun (WGS) entry which is preliminary data.</text>
</comment>
<dbReference type="eggNOG" id="COG0567">
    <property type="taxonomic scope" value="Bacteria"/>
</dbReference>
<sequence length="1086" mass="117383">MLHNVTTPDSNSAGSASGTGNTTGTDVRRPLRGRSAAMARNMEASLAIPTASTIRTFEVSALMQWREKLREEGFNVPIAAVLATAMARAAQGPVPAARRRIEAADKDLVLVEEATVNLGVAVDVETAAGHSIMVPVIRNAASLSFPTFVSRLGELSEACRAGSVAVSDLRGATLILTSTGRFGSTTGVPLLPPGPGIIVAAGAIGIPAGLETLARTQHVDPVLTLSSTYDHRAIQGADSGLFLGTVEKLLRSPEFLAELEGELRGTSAGEVLLGIPAQPGSEHDDIRLAEYESSASTAVARLEPVRARNEGSWLPEGVEVEFSHLSDPESRQWLAELLRNGTPSPASSRRLQALRLATELDVFEAYLQTQFLGQKTLSVQGLEATVLALAEMAGHAAEAGYSDAVLGMAHRGRLSIMAHVLNWPAERILAEFLPTARATANAPVGDVRQHLGGEGRFDDVDGASINVTLEQNPSHLEFVSPVALGAVRAKQDQLVAGGESREQARRRVLPVLLHGDAAFTGQGVVYETLNLQNLAPYDVGGSIHIVQDNRLGFTATPFQLRSTLWPSDVVKGFDVPVIHTDADDIDANLVAAKIAFDYRERFGKDIIIHVLGYRRHGHNETDEPRYTQPVYYADIDEHPPVHEIYAARLEASGLVPSGYVETTKTAARAALVESLEKARTFDLETVVNQQLPPRPAVRAALETAPADWAVQVLDLAEQDRDGFAIHPKLMRQFSKRLNTRAQDAMVDWGQAELLALKLINEAGVPVRLTGEDVERGTFSHRHIVVHDATTGDKAERLAFDKAPFLVANTPLTEVATVGFEYGYGRTNTNSLQIWEAQFGDFVNVAQVMFDQFIMAGHDKWGRDSRLVILLPHGWEGAGPEHSSARLERFLQLAARNNSRILIPTTAAQYFAALVGAAAADDPRPYVIFTPKSLLRAESAKSPVADFSPVRFNPVLSNGASSDQTRRLLLCSGKVGVEIKDRLGDGVRLLRLEGLYPFPQEEILQEVAAAANLEEIVWLQEEPENMGAWTYVLPKLLKLGLGRFNLGYVGRPEAASPAEGYSAQHKAAQERLLDTAAQAGEVDFRIS</sequence>
<gene>
    <name evidence="14" type="primary">sucA</name>
    <name evidence="14" type="ORF">ARGLB_094_00510</name>
</gene>
<comment type="pathway">
    <text evidence="3">Carbohydrate metabolism; tricarboxylic acid cycle; succinyl-CoA from 2-oxoglutarate (dehydrogenase route): step 1/1.</text>
</comment>
<dbReference type="InterPro" id="IPR005475">
    <property type="entry name" value="Transketolase-like_Pyr-bd"/>
</dbReference>
<dbReference type="STRING" id="1077972.ARGLB_094_00510"/>
<reference evidence="14 15" key="1">
    <citation type="submission" date="2011-12" db="EMBL/GenBank/DDBJ databases">
        <title>Whole genome shotgun sequence of Arthrobacter globiformis NBRC 12137.</title>
        <authorList>
            <person name="Miyazawa S."/>
            <person name="Hosoyama A."/>
            <person name="Tsuchikane K."/>
            <person name="Katsumata H."/>
            <person name="Yamazaki S."/>
            <person name="Fujita N."/>
        </authorList>
    </citation>
    <scope>NUCLEOTIDE SEQUENCE [LARGE SCALE GENOMIC DNA]</scope>
    <source>
        <strain evidence="14 15">NBRC 12137</strain>
    </source>
</reference>
<feature type="compositionally biased region" description="Low complexity" evidence="12">
    <location>
        <begin position="10"/>
        <end position="25"/>
    </location>
</feature>
<dbReference type="InterPro" id="IPR011603">
    <property type="entry name" value="2oxoglutarate_DH_E1"/>
</dbReference>
<dbReference type="SUPFAM" id="SSF52777">
    <property type="entry name" value="CoA-dependent acyltransferases"/>
    <property type="match status" value="1"/>
</dbReference>
<dbReference type="PANTHER" id="PTHR23152:SF4">
    <property type="entry name" value="2-OXOADIPATE DEHYDROGENASE COMPLEX COMPONENT E1"/>
    <property type="match status" value="1"/>
</dbReference>
<accession>H0QSW3</accession>
<comment type="catalytic activity">
    <reaction evidence="10">
        <text>N(6)-[(R)-lipoyl]-L-lysyl-[protein] + 2-oxoglutarate + H(+) = N(6)-[(R)-S(8)-succinyldihydrolipoyl]-L-lysyl-[protein] + CO2</text>
        <dbReference type="Rhea" id="RHEA:12188"/>
        <dbReference type="Rhea" id="RHEA-COMP:10474"/>
        <dbReference type="Rhea" id="RHEA-COMP:20092"/>
        <dbReference type="ChEBI" id="CHEBI:15378"/>
        <dbReference type="ChEBI" id="CHEBI:16526"/>
        <dbReference type="ChEBI" id="CHEBI:16810"/>
        <dbReference type="ChEBI" id="CHEBI:83099"/>
        <dbReference type="ChEBI" id="CHEBI:83120"/>
        <dbReference type="EC" id="1.2.4.2"/>
    </reaction>
</comment>
<evidence type="ECO:0000313" key="15">
    <source>
        <dbReference type="Proteomes" id="UP000003828"/>
    </source>
</evidence>
<dbReference type="SMART" id="SM00861">
    <property type="entry name" value="Transket_pyr"/>
    <property type="match status" value="1"/>
</dbReference>
<comment type="catalytic activity">
    <reaction evidence="11">
        <text>N(6)-[(R)-dihydrolipoyl]-L-lysyl-[protein] + succinyl-CoA = N(6)-[(R)-S(8)-succinyldihydrolipoyl]-L-lysyl-[protein] + CoA</text>
        <dbReference type="Rhea" id="RHEA:15213"/>
        <dbReference type="Rhea" id="RHEA-COMP:10475"/>
        <dbReference type="Rhea" id="RHEA-COMP:20092"/>
        <dbReference type="ChEBI" id="CHEBI:57287"/>
        <dbReference type="ChEBI" id="CHEBI:57292"/>
        <dbReference type="ChEBI" id="CHEBI:83100"/>
        <dbReference type="ChEBI" id="CHEBI:83120"/>
        <dbReference type="EC" id="2.3.1.61"/>
    </reaction>
</comment>
<dbReference type="Gene3D" id="3.40.50.11610">
    <property type="entry name" value="Multifunctional 2-oxoglutarate metabolism enzyme, C-terminal domain"/>
    <property type="match status" value="1"/>
</dbReference>
<evidence type="ECO:0000256" key="11">
    <source>
        <dbReference type="ARBA" id="ARBA00052761"/>
    </source>
</evidence>
<evidence type="ECO:0000256" key="8">
    <source>
        <dbReference type="ARBA" id="ARBA00023052"/>
    </source>
</evidence>
<evidence type="ECO:0000313" key="14">
    <source>
        <dbReference type="EMBL" id="GAB15914.1"/>
    </source>
</evidence>
<dbReference type="GO" id="GO:0030976">
    <property type="term" value="F:thiamine pyrophosphate binding"/>
    <property type="evidence" value="ECO:0007669"/>
    <property type="project" value="InterPro"/>
</dbReference>
<evidence type="ECO:0000256" key="7">
    <source>
        <dbReference type="ARBA" id="ARBA00023002"/>
    </source>
</evidence>
<dbReference type="NCBIfam" id="NF006914">
    <property type="entry name" value="PRK09404.1"/>
    <property type="match status" value="1"/>
</dbReference>
<evidence type="ECO:0000256" key="3">
    <source>
        <dbReference type="ARBA" id="ARBA00004813"/>
    </source>
</evidence>
<dbReference type="InterPro" id="IPR023213">
    <property type="entry name" value="CAT-like_dom_sf"/>
</dbReference>
<dbReference type="InterPro" id="IPR029061">
    <property type="entry name" value="THDP-binding"/>
</dbReference>
<dbReference type="PANTHER" id="PTHR23152">
    <property type="entry name" value="2-OXOGLUTARATE DEHYDROGENASE"/>
    <property type="match status" value="1"/>
</dbReference>
<evidence type="ECO:0000256" key="5">
    <source>
        <dbReference type="ARBA" id="ARBA00022723"/>
    </source>
</evidence>
<evidence type="ECO:0000256" key="9">
    <source>
        <dbReference type="ARBA" id="ARBA00023268"/>
    </source>
</evidence>
<dbReference type="InterPro" id="IPR001078">
    <property type="entry name" value="2-oxoacid_DH_actylTfrase"/>
</dbReference>
<evidence type="ECO:0000256" key="1">
    <source>
        <dbReference type="ARBA" id="ARBA00001946"/>
    </source>
</evidence>
<dbReference type="SUPFAM" id="SSF52518">
    <property type="entry name" value="Thiamin diphosphate-binding fold (THDP-binding)"/>
    <property type="match status" value="2"/>
</dbReference>
<keyword evidence="4" id="KW-0816">Tricarboxylic acid cycle</keyword>
<protein>
    <submittedName>
        <fullName evidence="14">2-oxoglutarate dehydrogenase E1 component</fullName>
    </submittedName>
</protein>
<comment type="cofactor">
    <cofactor evidence="2">
        <name>thiamine diphosphate</name>
        <dbReference type="ChEBI" id="CHEBI:58937"/>
    </cofactor>
</comment>
<keyword evidence="15" id="KW-1185">Reference proteome</keyword>
<dbReference type="Pfam" id="PF02779">
    <property type="entry name" value="Transket_pyr"/>
    <property type="match status" value="1"/>
</dbReference>
<dbReference type="Gene3D" id="3.30.559.10">
    <property type="entry name" value="Chloramphenicol acetyltransferase-like domain"/>
    <property type="match status" value="1"/>
</dbReference>
<name>H0QSW3_ARTG1</name>
<dbReference type="Pfam" id="PF16870">
    <property type="entry name" value="OxoGdeHyase_C"/>
    <property type="match status" value="1"/>
</dbReference>
<dbReference type="UniPathway" id="UPA00223">
    <property type="reaction ID" value="UER00997"/>
</dbReference>
<organism evidence="14 15">
    <name type="scientific">Arthrobacter globiformis (strain ATCC 8010 / DSM 20124 / JCM 1332 / NBRC 12137 / NCIMB 8907 / NRRL B-2979 / 168)</name>
    <dbReference type="NCBI Taxonomy" id="1077972"/>
    <lineage>
        <taxon>Bacteria</taxon>
        <taxon>Bacillati</taxon>
        <taxon>Actinomycetota</taxon>
        <taxon>Actinomycetes</taxon>
        <taxon>Micrococcales</taxon>
        <taxon>Micrococcaceae</taxon>
        <taxon>Arthrobacter</taxon>
    </lineage>
</organism>
<evidence type="ECO:0000259" key="13">
    <source>
        <dbReference type="SMART" id="SM00861"/>
    </source>
</evidence>
<evidence type="ECO:0000256" key="6">
    <source>
        <dbReference type="ARBA" id="ARBA00022842"/>
    </source>
</evidence>
<dbReference type="GO" id="GO:0005829">
    <property type="term" value="C:cytosol"/>
    <property type="evidence" value="ECO:0007669"/>
    <property type="project" value="TreeGrafter"/>
</dbReference>
<dbReference type="GO" id="GO:0004591">
    <property type="term" value="F:oxoglutarate dehydrogenase (succinyl-transferring) activity"/>
    <property type="evidence" value="ECO:0007669"/>
    <property type="project" value="UniProtKB-EC"/>
</dbReference>
<dbReference type="Pfam" id="PF00198">
    <property type="entry name" value="2-oxoacid_dh"/>
    <property type="match status" value="1"/>
</dbReference>
<evidence type="ECO:0000256" key="2">
    <source>
        <dbReference type="ARBA" id="ARBA00001964"/>
    </source>
</evidence>
<keyword evidence="6" id="KW-0460">Magnesium</keyword>
<dbReference type="Gene3D" id="3.40.50.970">
    <property type="match status" value="1"/>
</dbReference>
<dbReference type="Pfam" id="PF00676">
    <property type="entry name" value="E1_dh"/>
    <property type="match status" value="1"/>
</dbReference>